<sequence length="44" mass="4873">MKTNFFLFAQDGYPPYGTTIGTMQKTVADKPDMVARFVKASIKG</sequence>
<dbReference type="RefSeq" id="WP_168055873.1">
    <property type="nucleotide sequence ID" value="NZ_JAAOZT010000007.1"/>
</dbReference>
<gene>
    <name evidence="1" type="ORF">HNR39_002487</name>
</gene>
<organism evidence="1 2">
    <name type="scientific">Glaciimonas immobilis</name>
    <dbReference type="NCBI Taxonomy" id="728004"/>
    <lineage>
        <taxon>Bacteria</taxon>
        <taxon>Pseudomonadati</taxon>
        <taxon>Pseudomonadota</taxon>
        <taxon>Betaproteobacteria</taxon>
        <taxon>Burkholderiales</taxon>
        <taxon>Oxalobacteraceae</taxon>
        <taxon>Glaciimonas</taxon>
    </lineage>
</organism>
<evidence type="ECO:0000313" key="1">
    <source>
        <dbReference type="EMBL" id="MBB5200645.1"/>
    </source>
</evidence>
<reference evidence="1 2" key="1">
    <citation type="submission" date="2020-08" db="EMBL/GenBank/DDBJ databases">
        <title>Genomic Encyclopedia of Type Strains, Phase IV (KMG-IV): sequencing the most valuable type-strain genomes for metagenomic binning, comparative biology and taxonomic classification.</title>
        <authorList>
            <person name="Goeker M."/>
        </authorList>
    </citation>
    <scope>NUCLEOTIDE SEQUENCE [LARGE SCALE GENOMIC DNA]</scope>
    <source>
        <strain evidence="1 2">DSM 23240</strain>
    </source>
</reference>
<dbReference type="Gene3D" id="3.40.190.10">
    <property type="entry name" value="Periplasmic binding protein-like II"/>
    <property type="match status" value="2"/>
</dbReference>
<accession>A0A840RS86</accession>
<dbReference type="AlphaFoldDB" id="A0A840RS86"/>
<protein>
    <submittedName>
        <fullName evidence="1">ABC-type nitrate/sulfonate/bicarbonate transport system substrate-binding protein</fullName>
    </submittedName>
</protein>
<comment type="caution">
    <text evidence="1">The sequence shown here is derived from an EMBL/GenBank/DDBJ whole genome shotgun (WGS) entry which is preliminary data.</text>
</comment>
<dbReference type="Proteomes" id="UP000571084">
    <property type="component" value="Unassembled WGS sequence"/>
</dbReference>
<keyword evidence="2" id="KW-1185">Reference proteome</keyword>
<proteinExistence type="predicted"/>
<name>A0A840RS86_9BURK</name>
<evidence type="ECO:0000313" key="2">
    <source>
        <dbReference type="Proteomes" id="UP000571084"/>
    </source>
</evidence>
<dbReference type="EMBL" id="JACHHQ010000005">
    <property type="protein sequence ID" value="MBB5200645.1"/>
    <property type="molecule type" value="Genomic_DNA"/>
</dbReference>